<evidence type="ECO:0000259" key="5">
    <source>
        <dbReference type="Pfam" id="PF02221"/>
    </source>
</evidence>
<accession>A0A2W1BQA7</accession>
<organism evidence="6 7">
    <name type="scientific">Helicoverpa armigera</name>
    <name type="common">Cotton bollworm</name>
    <name type="synonym">Heliothis armigera</name>
    <dbReference type="NCBI Taxonomy" id="29058"/>
    <lineage>
        <taxon>Eukaryota</taxon>
        <taxon>Metazoa</taxon>
        <taxon>Ecdysozoa</taxon>
        <taxon>Arthropoda</taxon>
        <taxon>Hexapoda</taxon>
        <taxon>Insecta</taxon>
        <taxon>Pterygota</taxon>
        <taxon>Neoptera</taxon>
        <taxon>Endopterygota</taxon>
        <taxon>Lepidoptera</taxon>
        <taxon>Glossata</taxon>
        <taxon>Ditrysia</taxon>
        <taxon>Noctuoidea</taxon>
        <taxon>Noctuidae</taxon>
        <taxon>Heliothinae</taxon>
        <taxon>Helicoverpa</taxon>
    </lineage>
</organism>
<keyword evidence="4" id="KW-0732">Signal</keyword>
<dbReference type="Pfam" id="PF02221">
    <property type="entry name" value="E1_DerP2_DerF2"/>
    <property type="match status" value="1"/>
</dbReference>
<feature type="domain" description="MD-2-related lipid-recognition" evidence="5">
    <location>
        <begin position="21"/>
        <end position="150"/>
    </location>
</feature>
<feature type="signal peptide" evidence="4">
    <location>
        <begin position="1"/>
        <end position="17"/>
    </location>
</feature>
<comment type="subcellular location">
    <subcellularLocation>
        <location evidence="1">Secreted</location>
    </subcellularLocation>
</comment>
<dbReference type="OrthoDB" id="6489092at2759"/>
<evidence type="ECO:0000256" key="2">
    <source>
        <dbReference type="ARBA" id="ARBA00006370"/>
    </source>
</evidence>
<dbReference type="SUPFAM" id="SSF81296">
    <property type="entry name" value="E set domains"/>
    <property type="match status" value="1"/>
</dbReference>
<dbReference type="Gene3D" id="2.60.40.770">
    <property type="match status" value="1"/>
</dbReference>
<evidence type="ECO:0000313" key="6">
    <source>
        <dbReference type="EMBL" id="PZC73873.1"/>
    </source>
</evidence>
<name>A0A2W1BQA7_HELAM</name>
<evidence type="ECO:0000313" key="7">
    <source>
        <dbReference type="Proteomes" id="UP000249218"/>
    </source>
</evidence>
<comment type="similarity">
    <text evidence="2">Belongs to the NPC2 family.</text>
</comment>
<gene>
    <name evidence="6" type="primary">HaOG208703</name>
    <name evidence="6" type="ORF">B5X24_HaOG208703</name>
</gene>
<dbReference type="GO" id="GO:0005576">
    <property type="term" value="C:extracellular region"/>
    <property type="evidence" value="ECO:0007669"/>
    <property type="project" value="UniProtKB-SubCell"/>
</dbReference>
<proteinExistence type="inferred from homology"/>
<sequence>MLRVVLLFCVAVLGVRGQTTRVSQCTSYPGPLPINTYIEGCIDPPCTLEKGQDAVVHIIFRAPRTMRNMKTMASAFLPIIGEQTYPLGPSEHTCNFLANTYCPIVEGEVIRYTLNMFIELFFPRIMVPIEFRVVDENGGPVLCLRVQLRIIDPINKLGSGNDTLTDV</sequence>
<protein>
    <recommendedName>
        <fullName evidence="5">MD-2-related lipid-recognition domain-containing protein</fullName>
    </recommendedName>
</protein>
<evidence type="ECO:0000256" key="3">
    <source>
        <dbReference type="ARBA" id="ARBA00022525"/>
    </source>
</evidence>
<dbReference type="EMBL" id="KZ150081">
    <property type="protein sequence ID" value="PZC73873.1"/>
    <property type="molecule type" value="Genomic_DNA"/>
</dbReference>
<dbReference type="InterPro" id="IPR003172">
    <property type="entry name" value="ML_dom"/>
</dbReference>
<dbReference type="Proteomes" id="UP000249218">
    <property type="component" value="Unassembled WGS sequence"/>
</dbReference>
<evidence type="ECO:0000256" key="4">
    <source>
        <dbReference type="SAM" id="SignalP"/>
    </source>
</evidence>
<reference evidence="6 7" key="1">
    <citation type="journal article" date="2017" name="BMC Biol.">
        <title>Genomic innovations, transcriptional plasticity and gene loss underlying the evolution and divergence of two highly polyphagous and invasive Helicoverpa pest species.</title>
        <authorList>
            <person name="Pearce S.L."/>
            <person name="Clarke D.F."/>
            <person name="East P.D."/>
            <person name="Elfekih S."/>
            <person name="Gordon K.H."/>
            <person name="Jermiin L.S."/>
            <person name="McGaughran A."/>
            <person name="Oakeshott J.G."/>
            <person name="Papanikolaou A."/>
            <person name="Perera O.P."/>
            <person name="Rane R.V."/>
            <person name="Richards S."/>
            <person name="Tay W.T."/>
            <person name="Walsh T.K."/>
            <person name="Anderson A."/>
            <person name="Anderson C.J."/>
            <person name="Asgari S."/>
            <person name="Board P.G."/>
            <person name="Bretschneider A."/>
            <person name="Campbell P.M."/>
            <person name="Chertemps T."/>
            <person name="Christeller J.T."/>
            <person name="Coppin C.W."/>
            <person name="Downes S.J."/>
            <person name="Duan G."/>
            <person name="Farnsworth C.A."/>
            <person name="Good R.T."/>
            <person name="Han L.B."/>
            <person name="Han Y.C."/>
            <person name="Hatje K."/>
            <person name="Horne I."/>
            <person name="Huang Y.P."/>
            <person name="Hughes D.S."/>
            <person name="Jacquin-Joly E."/>
            <person name="James W."/>
            <person name="Jhangiani S."/>
            <person name="Kollmar M."/>
            <person name="Kuwar S.S."/>
            <person name="Li S."/>
            <person name="Liu N.Y."/>
            <person name="Maibeche M.T."/>
            <person name="Miller J.R."/>
            <person name="Montagne N."/>
            <person name="Perry T."/>
            <person name="Qu J."/>
            <person name="Song S.V."/>
            <person name="Sutton G.G."/>
            <person name="Vogel H."/>
            <person name="Walenz B.P."/>
            <person name="Xu W."/>
            <person name="Zhang H.J."/>
            <person name="Zou Z."/>
            <person name="Batterham P."/>
            <person name="Edwards O.R."/>
            <person name="Feyereisen R."/>
            <person name="Gibbs R.A."/>
            <person name="Heckel D.G."/>
            <person name="McGrath A."/>
            <person name="Robin C."/>
            <person name="Scherer S.E."/>
            <person name="Worley K.C."/>
            <person name="Wu Y.D."/>
        </authorList>
    </citation>
    <scope>NUCLEOTIDE SEQUENCE [LARGE SCALE GENOMIC DNA]</scope>
    <source>
        <strain evidence="6">Harm_GR_Male_#8</strain>
        <tissue evidence="6">Whole organism</tissue>
    </source>
</reference>
<dbReference type="InterPro" id="IPR014756">
    <property type="entry name" value="Ig_E-set"/>
</dbReference>
<keyword evidence="7" id="KW-1185">Reference proteome</keyword>
<feature type="chain" id="PRO_5016078867" description="MD-2-related lipid-recognition domain-containing protein" evidence="4">
    <location>
        <begin position="18"/>
        <end position="167"/>
    </location>
</feature>
<evidence type="ECO:0000256" key="1">
    <source>
        <dbReference type="ARBA" id="ARBA00004613"/>
    </source>
</evidence>
<keyword evidence="3" id="KW-0964">Secreted</keyword>
<dbReference type="AlphaFoldDB" id="A0A2W1BQA7"/>
<dbReference type="FunFam" id="2.60.40.770:FF:000001">
    <property type="entry name" value="NPC intracellular cholesterol transporter 2"/>
    <property type="match status" value="1"/>
</dbReference>